<accession>A0A1S3W7D0</accession>
<keyword evidence="5 10" id="KW-0964">Secreted</keyword>
<dbReference type="InterPro" id="IPR018048">
    <property type="entry name" value="Chemokine_CXC_CS"/>
</dbReference>
<evidence type="ECO:0000256" key="4">
    <source>
        <dbReference type="ARBA" id="ARBA00022514"/>
    </source>
</evidence>
<dbReference type="GO" id="GO:0030593">
    <property type="term" value="P:neutrophil chemotaxis"/>
    <property type="evidence" value="ECO:0007669"/>
    <property type="project" value="UniProtKB-ARBA"/>
</dbReference>
<comment type="subcellular location">
    <subcellularLocation>
        <location evidence="1 10">Secreted</location>
    </subcellularLocation>
</comment>
<dbReference type="InterPro" id="IPR033899">
    <property type="entry name" value="CXC_Chemokine_domain"/>
</dbReference>
<evidence type="ECO:0000259" key="11">
    <source>
        <dbReference type="SMART" id="SM00199"/>
    </source>
</evidence>
<keyword evidence="7" id="KW-0164">Citrullination</keyword>
<proteinExistence type="inferred from homology"/>
<feature type="chain" id="PRO_5010004843" description="C-X-C motif chemokine" evidence="10">
    <location>
        <begin position="21"/>
        <end position="100"/>
    </location>
</feature>
<dbReference type="GO" id="GO:0005615">
    <property type="term" value="C:extracellular space"/>
    <property type="evidence" value="ECO:0007669"/>
    <property type="project" value="UniProtKB-UniRule"/>
</dbReference>
<dbReference type="SUPFAM" id="SSF54117">
    <property type="entry name" value="Interleukin 8-like chemokines"/>
    <property type="match status" value="1"/>
</dbReference>
<dbReference type="InterPro" id="IPR001811">
    <property type="entry name" value="Chemokine_IL8-like_dom"/>
</dbReference>
<evidence type="ECO:0000256" key="2">
    <source>
        <dbReference type="ARBA" id="ARBA00010665"/>
    </source>
</evidence>
<dbReference type="AlphaFoldDB" id="A0A1S3W7D0"/>
<reference evidence="13" key="1">
    <citation type="submission" date="2025-08" db="UniProtKB">
        <authorList>
            <consortium name="RefSeq"/>
        </authorList>
    </citation>
    <scope>IDENTIFICATION</scope>
</reference>
<dbReference type="PANTHER" id="PTHR12015:SF188">
    <property type="entry name" value="C-X-C MOTIF CHEMOKINE 10"/>
    <property type="match status" value="1"/>
</dbReference>
<feature type="domain" description="Chemokine interleukin-8-like" evidence="11">
    <location>
        <begin position="26"/>
        <end position="88"/>
    </location>
</feature>
<keyword evidence="12" id="KW-1185">Reference proteome</keyword>
<dbReference type="Proteomes" id="UP001652624">
    <property type="component" value="Chromosome 3"/>
</dbReference>
<evidence type="ECO:0000256" key="3">
    <source>
        <dbReference type="ARBA" id="ARBA00022500"/>
    </source>
</evidence>
<evidence type="ECO:0000256" key="7">
    <source>
        <dbReference type="ARBA" id="ARBA00022934"/>
    </source>
</evidence>
<sequence>MNQSTLILCLIILTLSGTQAIPLSRTTRCTCISISDQPIYPKSLEKLEIIPASQTCPQVEIIATMKKNREKRCLNPKSKTVKTLLKIVSLKRSHRTQRAA</sequence>
<gene>
    <name evidence="13" type="primary">CXCL10</name>
</gene>
<dbReference type="InterPro" id="IPR039809">
    <property type="entry name" value="Chemokine_b/g/d"/>
</dbReference>
<organism evidence="12 13">
    <name type="scientific">Erinaceus europaeus</name>
    <name type="common">Western European hedgehog</name>
    <dbReference type="NCBI Taxonomy" id="9365"/>
    <lineage>
        <taxon>Eukaryota</taxon>
        <taxon>Metazoa</taxon>
        <taxon>Chordata</taxon>
        <taxon>Craniata</taxon>
        <taxon>Vertebrata</taxon>
        <taxon>Euteleostomi</taxon>
        <taxon>Mammalia</taxon>
        <taxon>Eutheria</taxon>
        <taxon>Laurasiatheria</taxon>
        <taxon>Eulipotyphla</taxon>
        <taxon>Erinaceidae</taxon>
        <taxon>Erinaceinae</taxon>
        <taxon>Erinaceus</taxon>
    </lineage>
</organism>
<dbReference type="GO" id="GO:0042119">
    <property type="term" value="P:neutrophil activation"/>
    <property type="evidence" value="ECO:0007669"/>
    <property type="project" value="UniProtKB-ARBA"/>
</dbReference>
<evidence type="ECO:0000256" key="8">
    <source>
        <dbReference type="ARBA" id="ARBA00023157"/>
    </source>
</evidence>
<dbReference type="CTD" id="3627"/>
<dbReference type="GO" id="GO:0006954">
    <property type="term" value="P:inflammatory response"/>
    <property type="evidence" value="ECO:0007669"/>
    <property type="project" value="UniProtKB-KW"/>
</dbReference>
<dbReference type="PRINTS" id="PR00437">
    <property type="entry name" value="SMALLCYTKCXC"/>
</dbReference>
<evidence type="ECO:0000256" key="5">
    <source>
        <dbReference type="ARBA" id="ARBA00022525"/>
    </source>
</evidence>
<dbReference type="CDD" id="cd00273">
    <property type="entry name" value="Chemokine_CXC"/>
    <property type="match status" value="1"/>
</dbReference>
<keyword evidence="3 10" id="KW-0145">Chemotaxis</keyword>
<evidence type="ECO:0000256" key="10">
    <source>
        <dbReference type="RuleBase" id="RU361149"/>
    </source>
</evidence>
<dbReference type="InterPro" id="IPR036048">
    <property type="entry name" value="Interleukin_8-like_sf"/>
</dbReference>
<feature type="signal peptide" evidence="10">
    <location>
        <begin position="1"/>
        <end position="20"/>
    </location>
</feature>
<dbReference type="OrthoDB" id="9948647at2759"/>
<dbReference type="GeneID" id="103110685"/>
<dbReference type="GO" id="GO:0006955">
    <property type="term" value="P:immune response"/>
    <property type="evidence" value="ECO:0007669"/>
    <property type="project" value="InterPro"/>
</dbReference>
<dbReference type="RefSeq" id="XP_016042232.1">
    <property type="nucleotide sequence ID" value="XM_016186746.2"/>
</dbReference>
<dbReference type="PANTHER" id="PTHR12015">
    <property type="entry name" value="SMALL INDUCIBLE CYTOKINE A"/>
    <property type="match status" value="1"/>
</dbReference>
<dbReference type="InterPro" id="IPR001089">
    <property type="entry name" value="Chemokine_CXC"/>
</dbReference>
<dbReference type="FunFam" id="2.40.50.40:FF:000004">
    <property type="entry name" value="C-X-C motif chemokine"/>
    <property type="match status" value="1"/>
</dbReference>
<evidence type="ECO:0000256" key="6">
    <source>
        <dbReference type="ARBA" id="ARBA00022729"/>
    </source>
</evidence>
<evidence type="ECO:0000256" key="1">
    <source>
        <dbReference type="ARBA" id="ARBA00004613"/>
    </source>
</evidence>
<evidence type="ECO:0000313" key="13">
    <source>
        <dbReference type="RefSeq" id="XP_016042232.1"/>
    </source>
</evidence>
<comment type="similarity">
    <text evidence="2 10">Belongs to the intercrine alpha (chemokine CxC) family.</text>
</comment>
<dbReference type="SMART" id="SM00199">
    <property type="entry name" value="SCY"/>
    <property type="match status" value="1"/>
</dbReference>
<dbReference type="PROSITE" id="PS00471">
    <property type="entry name" value="SMALL_CYTOKINES_CXC"/>
    <property type="match status" value="1"/>
</dbReference>
<keyword evidence="9" id="KW-0395">Inflammatory response</keyword>
<evidence type="ECO:0000313" key="12">
    <source>
        <dbReference type="Proteomes" id="UP001652624"/>
    </source>
</evidence>
<keyword evidence="8" id="KW-1015">Disulfide bond</keyword>
<keyword evidence="6 10" id="KW-0732">Signal</keyword>
<dbReference type="Pfam" id="PF00048">
    <property type="entry name" value="IL8"/>
    <property type="match status" value="1"/>
</dbReference>
<protein>
    <recommendedName>
        <fullName evidence="10">C-X-C motif chemokine</fullName>
    </recommendedName>
</protein>
<name>A0A1S3W7D0_ERIEU</name>
<keyword evidence="4 10" id="KW-0202">Cytokine</keyword>
<evidence type="ECO:0000256" key="9">
    <source>
        <dbReference type="ARBA" id="ARBA00023198"/>
    </source>
</evidence>
<dbReference type="Gene3D" id="2.40.50.40">
    <property type="match status" value="1"/>
</dbReference>
<dbReference type="GO" id="GO:0008009">
    <property type="term" value="F:chemokine activity"/>
    <property type="evidence" value="ECO:0007669"/>
    <property type="project" value="InterPro"/>
</dbReference>